<name>A0A173YE87_9ACTN</name>
<gene>
    <name evidence="2" type="ORF">ERS852381_00439</name>
</gene>
<dbReference type="AlphaFoldDB" id="A0A173YE87"/>
<dbReference type="EMBL" id="CYYP01000003">
    <property type="protein sequence ID" value="CUN61446.1"/>
    <property type="molecule type" value="Genomic_DNA"/>
</dbReference>
<evidence type="ECO:0000313" key="2">
    <source>
        <dbReference type="EMBL" id="CUN61446.1"/>
    </source>
</evidence>
<reference evidence="2 3" key="1">
    <citation type="submission" date="2015-09" db="EMBL/GenBank/DDBJ databases">
        <authorList>
            <consortium name="Pathogen Informatics"/>
        </authorList>
    </citation>
    <scope>NUCLEOTIDE SEQUENCE [LARGE SCALE GENOMIC DNA]</scope>
    <source>
        <strain evidence="2 3">2789STDY5608823</strain>
    </source>
</reference>
<sequence length="69" mass="7683">MHSSNDAAQQPSLNHANLFSFPPTQRNGLLDSPTTKTKRSADQHLNLQTSFEKLQASLDQAFPNQARAY</sequence>
<protein>
    <submittedName>
        <fullName evidence="2">Uncharacterized protein</fullName>
    </submittedName>
</protein>
<proteinExistence type="predicted"/>
<feature type="region of interest" description="Disordered" evidence="1">
    <location>
        <begin position="1"/>
        <end position="42"/>
    </location>
</feature>
<evidence type="ECO:0000256" key="1">
    <source>
        <dbReference type="SAM" id="MobiDB-lite"/>
    </source>
</evidence>
<dbReference type="Proteomes" id="UP000095468">
    <property type="component" value="Unassembled WGS sequence"/>
</dbReference>
<organism evidence="2 3">
    <name type="scientific">Collinsella aerofaciens</name>
    <dbReference type="NCBI Taxonomy" id="74426"/>
    <lineage>
        <taxon>Bacteria</taxon>
        <taxon>Bacillati</taxon>
        <taxon>Actinomycetota</taxon>
        <taxon>Coriobacteriia</taxon>
        <taxon>Coriobacteriales</taxon>
        <taxon>Coriobacteriaceae</taxon>
        <taxon>Collinsella</taxon>
    </lineage>
</organism>
<accession>A0A173YE87</accession>
<evidence type="ECO:0000313" key="3">
    <source>
        <dbReference type="Proteomes" id="UP000095468"/>
    </source>
</evidence>
<feature type="compositionally biased region" description="Polar residues" evidence="1">
    <location>
        <begin position="1"/>
        <end position="35"/>
    </location>
</feature>